<comment type="function">
    <text evidence="3 17">General (non sugar-specific) component of the phosphoenolpyruvate-dependent sugar phosphotransferase system (sugar PTS). This major carbohydrate active-transport system catalyzes the phosphorylation of incoming sugar substrates concomitantly with their translocation across the cell membrane. Enzyme I transfers the phosphoryl group from phosphoenolpyruvate (PEP) to the phosphoryl carrier protein (HPr).</text>
</comment>
<dbReference type="InterPro" id="IPR040442">
    <property type="entry name" value="Pyrv_kinase-like_dom_sf"/>
</dbReference>
<accession>A0A1G6AL56</accession>
<feature type="active site" description="Tele-phosphohistidine intermediate" evidence="18">
    <location>
        <position position="193"/>
    </location>
</feature>
<dbReference type="EMBL" id="FMXO01000002">
    <property type="protein sequence ID" value="SDB09119.1"/>
    <property type="molecule type" value="Genomic_DNA"/>
</dbReference>
<evidence type="ECO:0000256" key="13">
    <source>
        <dbReference type="ARBA" id="ARBA00022723"/>
    </source>
</evidence>
<evidence type="ECO:0000256" key="5">
    <source>
        <dbReference type="ARBA" id="ARBA00007837"/>
    </source>
</evidence>
<feature type="active site" description="Proton donor" evidence="18">
    <location>
        <position position="506"/>
    </location>
</feature>
<dbReference type="InterPro" id="IPR024692">
    <property type="entry name" value="PTS_EI"/>
</dbReference>
<dbReference type="InterPro" id="IPR023151">
    <property type="entry name" value="PEP_util_CS"/>
</dbReference>
<dbReference type="PANTHER" id="PTHR46244">
    <property type="entry name" value="PHOSPHOENOLPYRUVATE-PROTEIN PHOSPHOTRANSFERASE"/>
    <property type="match status" value="1"/>
</dbReference>
<dbReference type="InterPro" id="IPR000121">
    <property type="entry name" value="PEP_util_C"/>
</dbReference>
<dbReference type="PROSITE" id="PS00742">
    <property type="entry name" value="PEP_ENZYMES_2"/>
    <property type="match status" value="1"/>
</dbReference>
<dbReference type="Pfam" id="PF02896">
    <property type="entry name" value="PEP-utilizers_C"/>
    <property type="match status" value="1"/>
</dbReference>
<evidence type="ECO:0000259" key="22">
    <source>
        <dbReference type="Pfam" id="PF02896"/>
    </source>
</evidence>
<dbReference type="OrthoDB" id="9765468at2"/>
<proteinExistence type="inferred from homology"/>
<evidence type="ECO:0000256" key="3">
    <source>
        <dbReference type="ARBA" id="ARBA00002728"/>
    </source>
</evidence>
<evidence type="ECO:0000256" key="11">
    <source>
        <dbReference type="ARBA" id="ARBA00022679"/>
    </source>
</evidence>
<dbReference type="SUPFAM" id="SSF51621">
    <property type="entry name" value="Phosphoenolpyruvate/pyruvate domain"/>
    <property type="match status" value="1"/>
</dbReference>
<keyword evidence="8 17" id="KW-0813">Transport</keyword>
<dbReference type="GO" id="GO:0016301">
    <property type="term" value="F:kinase activity"/>
    <property type="evidence" value="ECO:0007669"/>
    <property type="project" value="UniProtKB-KW"/>
</dbReference>
<dbReference type="GO" id="GO:0046872">
    <property type="term" value="F:metal ion binding"/>
    <property type="evidence" value="ECO:0007669"/>
    <property type="project" value="UniProtKB-KW"/>
</dbReference>
<keyword evidence="25" id="KW-1185">Reference proteome</keyword>
<feature type="binding site" evidence="19">
    <location>
        <position position="300"/>
    </location>
    <ligand>
        <name>phosphoenolpyruvate</name>
        <dbReference type="ChEBI" id="CHEBI:58702"/>
    </ligand>
</feature>
<dbReference type="Proteomes" id="UP000198771">
    <property type="component" value="Unassembled WGS sequence"/>
</dbReference>
<sequence length="592" mass="66179">MARQVLQGIPVSTGVALGKAFFLNRGRSRNIPRHNIPDRDVSSEIQRVEQAFAQALAELEDIQLRVPAELLEHARIIDSHIMMLQDPKLLESSKDYIQRMHLNAEWGLEKAVADIEAVFHSIEDSYIRERIQDVRLVAGRVQQHLLGESGNNLHSITTRIILLAHDLSPADTVELEVGKIMAFATVTGGKTSHTGILARAMQIPAIVGVADLEETIRDGEVIIIDGLQGRIIIDPDEEELAGFTDLKYQFEQYQAGINRSSHLPAETIDGYRVKVFANIELLEEVSSVLGNGGEGVGLYRTEYSYLNRVKLPDEEQLLEEYQDLASIMFPGKVVLRTLDVGADKFMHHFGGLDEANPALGLRGVRFCLHHADLFRVQLRAILRASLHENISLMFPMVSGLGELRQIKAVFNSVQMELKKQGLKYNPEMPVGMMIELPSAMITADILATEVDFFSIGTNDLIQYSLGIDRTNSYVSYLYQPLHPALVRMIKYVVDAGHRAGIEVSICGEMAADPYCIPVLMGMHVDCLSMNPQAMPVIKHIVRQATMEECKTLLKEVLASKTVGRNNKLVKDSIFRRHPNELMFYSSLLDEGY</sequence>
<evidence type="ECO:0000256" key="8">
    <source>
        <dbReference type="ARBA" id="ARBA00022448"/>
    </source>
</evidence>
<dbReference type="InterPro" id="IPR006318">
    <property type="entry name" value="PTS_EI-like"/>
</dbReference>
<feature type="binding site" evidence="20">
    <location>
        <position position="435"/>
    </location>
    <ligand>
        <name>Mg(2+)</name>
        <dbReference type="ChEBI" id="CHEBI:18420"/>
    </ligand>
</feature>
<evidence type="ECO:0000256" key="16">
    <source>
        <dbReference type="ARBA" id="ARBA00033235"/>
    </source>
</evidence>
<dbReference type="PRINTS" id="PR01736">
    <property type="entry name" value="PHPHTRNFRASE"/>
</dbReference>
<feature type="binding site" evidence="19">
    <location>
        <position position="336"/>
    </location>
    <ligand>
        <name>phosphoenolpyruvate</name>
        <dbReference type="ChEBI" id="CHEBI:58702"/>
    </ligand>
</feature>
<feature type="binding site" evidence="19">
    <location>
        <position position="469"/>
    </location>
    <ligand>
        <name>phosphoenolpyruvate</name>
        <dbReference type="ChEBI" id="CHEBI:58702"/>
    </ligand>
</feature>
<dbReference type="AlphaFoldDB" id="A0A1G6AL56"/>
<dbReference type="Pfam" id="PF05524">
    <property type="entry name" value="PEP-utilisers_N"/>
    <property type="match status" value="1"/>
</dbReference>
<dbReference type="InterPro" id="IPR036618">
    <property type="entry name" value="PtsI_HPr-bd_sf"/>
</dbReference>
<dbReference type="Pfam" id="PF00391">
    <property type="entry name" value="PEP-utilizers"/>
    <property type="match status" value="1"/>
</dbReference>
<dbReference type="InterPro" id="IPR036637">
    <property type="entry name" value="Phosphohistidine_dom_sf"/>
</dbReference>
<dbReference type="Gene3D" id="1.10.274.10">
    <property type="entry name" value="PtsI, HPr-binding domain"/>
    <property type="match status" value="1"/>
</dbReference>
<dbReference type="PIRSF" id="PIRSF000732">
    <property type="entry name" value="PTS_enzyme_I"/>
    <property type="match status" value="1"/>
</dbReference>
<comment type="catalytic activity">
    <reaction evidence="1 17">
        <text>L-histidyl-[protein] + phosphoenolpyruvate = N(pros)-phospho-L-histidyl-[protein] + pyruvate</text>
        <dbReference type="Rhea" id="RHEA:23880"/>
        <dbReference type="Rhea" id="RHEA-COMP:9745"/>
        <dbReference type="Rhea" id="RHEA-COMP:9746"/>
        <dbReference type="ChEBI" id="CHEBI:15361"/>
        <dbReference type="ChEBI" id="CHEBI:29979"/>
        <dbReference type="ChEBI" id="CHEBI:58702"/>
        <dbReference type="ChEBI" id="CHEBI:64837"/>
        <dbReference type="EC" id="2.7.3.9"/>
    </reaction>
</comment>
<dbReference type="RefSeq" id="WP_092116787.1">
    <property type="nucleotide sequence ID" value="NZ_FMXO01000002.1"/>
</dbReference>
<evidence type="ECO:0000256" key="1">
    <source>
        <dbReference type="ARBA" id="ARBA00000683"/>
    </source>
</evidence>
<evidence type="ECO:0000256" key="19">
    <source>
        <dbReference type="PIRSR" id="PIRSR000732-2"/>
    </source>
</evidence>
<keyword evidence="15 17" id="KW-0460">Magnesium</keyword>
<evidence type="ECO:0000256" key="20">
    <source>
        <dbReference type="PIRSR" id="PIRSR000732-3"/>
    </source>
</evidence>
<keyword evidence="14 17" id="KW-0418">Kinase</keyword>
<feature type="binding site" evidence="20">
    <location>
        <position position="459"/>
    </location>
    <ligand>
        <name>Mg(2+)</name>
        <dbReference type="ChEBI" id="CHEBI:18420"/>
    </ligand>
</feature>
<evidence type="ECO:0000256" key="14">
    <source>
        <dbReference type="ARBA" id="ARBA00022777"/>
    </source>
</evidence>
<dbReference type="SUPFAM" id="SSF52009">
    <property type="entry name" value="Phosphohistidine domain"/>
    <property type="match status" value="1"/>
</dbReference>
<dbReference type="STRING" id="617002.SAMN05660653_00452"/>
<dbReference type="GO" id="GO:0008965">
    <property type="term" value="F:phosphoenolpyruvate-protein phosphotransferase activity"/>
    <property type="evidence" value="ECO:0007669"/>
    <property type="project" value="UniProtKB-EC"/>
</dbReference>
<evidence type="ECO:0000259" key="21">
    <source>
        <dbReference type="Pfam" id="PF00391"/>
    </source>
</evidence>
<comment type="similarity">
    <text evidence="5 17">Belongs to the PEP-utilizing enzyme family.</text>
</comment>
<dbReference type="InterPro" id="IPR050499">
    <property type="entry name" value="PEP-utilizing_PTS_enzyme"/>
</dbReference>
<reference evidence="24 25" key="1">
    <citation type="submission" date="2016-10" db="EMBL/GenBank/DDBJ databases">
        <authorList>
            <person name="de Groot N.N."/>
        </authorList>
    </citation>
    <scope>NUCLEOTIDE SEQUENCE [LARGE SCALE GENOMIC DNA]</scope>
    <source>
        <strain evidence="24 25">ASO4-2</strain>
    </source>
</reference>
<gene>
    <name evidence="24" type="ORF">SAMN05660653_00452</name>
</gene>
<evidence type="ECO:0000259" key="23">
    <source>
        <dbReference type="Pfam" id="PF05524"/>
    </source>
</evidence>
<feature type="binding site" evidence="19">
    <location>
        <begin position="458"/>
        <end position="459"/>
    </location>
    <ligand>
        <name>phosphoenolpyruvate</name>
        <dbReference type="ChEBI" id="CHEBI:58702"/>
    </ligand>
</feature>
<dbReference type="EC" id="2.7.3.9" evidence="6 17"/>
<evidence type="ECO:0000256" key="10">
    <source>
        <dbReference type="ARBA" id="ARBA00022597"/>
    </source>
</evidence>
<feature type="domain" description="Phosphotransferase system enzyme I N-terminal" evidence="23">
    <location>
        <begin position="7"/>
        <end position="130"/>
    </location>
</feature>
<keyword evidence="11 17" id="KW-0808">Transferase</keyword>
<feature type="domain" description="PEP-utilising enzyme C-terminal" evidence="22">
    <location>
        <begin position="257"/>
        <end position="544"/>
    </location>
</feature>
<evidence type="ECO:0000256" key="17">
    <source>
        <dbReference type="PIRNR" id="PIRNR000732"/>
    </source>
</evidence>
<evidence type="ECO:0000256" key="7">
    <source>
        <dbReference type="ARBA" id="ARBA00016544"/>
    </source>
</evidence>
<name>A0A1G6AL56_9BACT</name>
<dbReference type="SUPFAM" id="SSF47831">
    <property type="entry name" value="Enzyme I of the PEP:sugar phosphotransferase system HPr-binding (sub)domain"/>
    <property type="match status" value="1"/>
</dbReference>
<dbReference type="InterPro" id="IPR015813">
    <property type="entry name" value="Pyrv/PenolPyrv_kinase-like_dom"/>
</dbReference>
<dbReference type="GO" id="GO:0009401">
    <property type="term" value="P:phosphoenolpyruvate-dependent sugar phosphotransferase system"/>
    <property type="evidence" value="ECO:0007669"/>
    <property type="project" value="UniProtKB-KW"/>
</dbReference>
<dbReference type="InterPro" id="IPR008731">
    <property type="entry name" value="PTS_EIN"/>
</dbReference>
<feature type="domain" description="PEP-utilising enzyme mobile" evidence="21">
    <location>
        <begin position="160"/>
        <end position="229"/>
    </location>
</feature>
<evidence type="ECO:0000256" key="2">
    <source>
        <dbReference type="ARBA" id="ARBA00001946"/>
    </source>
</evidence>
<keyword evidence="10 17" id="KW-0762">Sugar transport</keyword>
<evidence type="ECO:0000256" key="9">
    <source>
        <dbReference type="ARBA" id="ARBA00022490"/>
    </source>
</evidence>
<comment type="subcellular location">
    <subcellularLocation>
        <location evidence="4 17">Cytoplasm</location>
    </subcellularLocation>
</comment>
<evidence type="ECO:0000256" key="12">
    <source>
        <dbReference type="ARBA" id="ARBA00022683"/>
    </source>
</evidence>
<comment type="cofactor">
    <cofactor evidence="2 17 20">
        <name>Mg(2+)</name>
        <dbReference type="ChEBI" id="CHEBI:18420"/>
    </cofactor>
</comment>
<dbReference type="InterPro" id="IPR008279">
    <property type="entry name" value="PEP-util_enz_mobile_dom"/>
</dbReference>
<dbReference type="PANTHER" id="PTHR46244:SF3">
    <property type="entry name" value="PHOSPHOENOLPYRUVATE-PROTEIN PHOSPHOTRANSFERASE"/>
    <property type="match status" value="1"/>
</dbReference>
<evidence type="ECO:0000313" key="24">
    <source>
        <dbReference type="EMBL" id="SDB09119.1"/>
    </source>
</evidence>
<keyword evidence="9 17" id="KW-0963">Cytoplasm</keyword>
<dbReference type="GO" id="GO:0005737">
    <property type="term" value="C:cytoplasm"/>
    <property type="evidence" value="ECO:0007669"/>
    <property type="project" value="UniProtKB-SubCell"/>
</dbReference>
<evidence type="ECO:0000256" key="6">
    <source>
        <dbReference type="ARBA" id="ARBA00012232"/>
    </source>
</evidence>
<keyword evidence="12 17" id="KW-0598">Phosphotransferase system</keyword>
<evidence type="ECO:0000256" key="18">
    <source>
        <dbReference type="PIRSR" id="PIRSR000732-1"/>
    </source>
</evidence>
<dbReference type="NCBIfam" id="TIGR01417">
    <property type="entry name" value="PTS_I_fam"/>
    <property type="match status" value="1"/>
</dbReference>
<protein>
    <recommendedName>
        <fullName evidence="7 17">Phosphoenolpyruvate-protein phosphotransferase</fullName>
        <ecNumber evidence="6 17">2.7.3.9</ecNumber>
    </recommendedName>
    <alternativeName>
        <fullName evidence="16 17">Phosphotransferase system, enzyme I</fullName>
    </alternativeName>
</protein>
<organism evidence="24 25">
    <name type="scientific">Desulfonatronum thiosulfatophilum</name>
    <dbReference type="NCBI Taxonomy" id="617002"/>
    <lineage>
        <taxon>Bacteria</taxon>
        <taxon>Pseudomonadati</taxon>
        <taxon>Thermodesulfobacteriota</taxon>
        <taxon>Desulfovibrionia</taxon>
        <taxon>Desulfovibrionales</taxon>
        <taxon>Desulfonatronaceae</taxon>
        <taxon>Desulfonatronum</taxon>
    </lineage>
</organism>
<evidence type="ECO:0000256" key="15">
    <source>
        <dbReference type="ARBA" id="ARBA00022842"/>
    </source>
</evidence>
<dbReference type="Gene3D" id="3.20.20.60">
    <property type="entry name" value="Phosphoenolpyruvate-binding domains"/>
    <property type="match status" value="1"/>
</dbReference>
<evidence type="ECO:0000256" key="4">
    <source>
        <dbReference type="ARBA" id="ARBA00004496"/>
    </source>
</evidence>
<dbReference type="Gene3D" id="3.50.30.10">
    <property type="entry name" value="Phosphohistidine domain"/>
    <property type="match status" value="1"/>
</dbReference>
<evidence type="ECO:0000313" key="25">
    <source>
        <dbReference type="Proteomes" id="UP000198771"/>
    </source>
</evidence>
<keyword evidence="13 17" id="KW-0479">Metal-binding</keyword>